<dbReference type="SMART" id="SM00355">
    <property type="entry name" value="ZnF_C2H2"/>
    <property type="match status" value="2"/>
</dbReference>
<organism evidence="4">
    <name type="scientific">Puccinia triticina (isolate 1-1 / race 1 (BBBD))</name>
    <name type="common">Brown leaf rust fungus</name>
    <dbReference type="NCBI Taxonomy" id="630390"/>
    <lineage>
        <taxon>Eukaryota</taxon>
        <taxon>Fungi</taxon>
        <taxon>Dikarya</taxon>
        <taxon>Basidiomycota</taxon>
        <taxon>Pucciniomycotina</taxon>
        <taxon>Pucciniomycetes</taxon>
        <taxon>Pucciniales</taxon>
        <taxon>Pucciniaceae</taxon>
        <taxon>Puccinia</taxon>
    </lineage>
</organism>
<feature type="compositionally biased region" description="Basic and acidic residues" evidence="2">
    <location>
        <begin position="216"/>
        <end position="233"/>
    </location>
</feature>
<dbReference type="AlphaFoldDB" id="A0A180G6Q2"/>
<feature type="compositionally biased region" description="Low complexity" evidence="2">
    <location>
        <begin position="51"/>
        <end position="60"/>
    </location>
</feature>
<dbReference type="EnsemblFungi" id="PTTG_29045-t43_1">
    <property type="protein sequence ID" value="PTTG_29045-t43_1-p1"/>
    <property type="gene ID" value="PTTG_29045"/>
</dbReference>
<evidence type="ECO:0000256" key="1">
    <source>
        <dbReference type="PROSITE-ProRule" id="PRU00042"/>
    </source>
</evidence>
<reference evidence="4" key="2">
    <citation type="submission" date="2016-05" db="EMBL/GenBank/DDBJ databases">
        <title>Comparative analysis highlights variable genome content of wheat rusts and divergence of the mating loci.</title>
        <authorList>
            <person name="Cuomo C.A."/>
            <person name="Bakkeren G."/>
            <person name="Szabo L."/>
            <person name="Khalil H."/>
            <person name="Joly D."/>
            <person name="Goldberg J."/>
            <person name="Young S."/>
            <person name="Zeng Q."/>
            <person name="Fellers J."/>
        </authorList>
    </citation>
    <scope>NUCLEOTIDE SEQUENCE [LARGE SCALE GENOMIC DNA]</scope>
    <source>
        <strain evidence="4">1-1 BBBD Race 1</strain>
    </source>
</reference>
<reference evidence="5" key="4">
    <citation type="submission" date="2025-05" db="UniProtKB">
        <authorList>
            <consortium name="EnsemblFungi"/>
        </authorList>
    </citation>
    <scope>IDENTIFICATION</scope>
    <source>
        <strain evidence="5">isolate 1-1 / race 1 (BBBD)</strain>
    </source>
</reference>
<dbReference type="Proteomes" id="UP000005240">
    <property type="component" value="Unassembled WGS sequence"/>
</dbReference>
<evidence type="ECO:0000256" key="2">
    <source>
        <dbReference type="SAM" id="MobiDB-lite"/>
    </source>
</evidence>
<dbReference type="InterPro" id="IPR036236">
    <property type="entry name" value="Znf_C2H2_sf"/>
</dbReference>
<evidence type="ECO:0000313" key="6">
    <source>
        <dbReference type="Proteomes" id="UP000005240"/>
    </source>
</evidence>
<feature type="region of interest" description="Disordered" evidence="2">
    <location>
        <begin position="104"/>
        <end position="146"/>
    </location>
</feature>
<accession>A0A180G6Q2</accession>
<feature type="region of interest" description="Disordered" evidence="2">
    <location>
        <begin position="216"/>
        <end position="238"/>
    </location>
</feature>
<feature type="region of interest" description="Disordered" evidence="2">
    <location>
        <begin position="21"/>
        <end position="83"/>
    </location>
</feature>
<dbReference type="VEuPathDB" id="FungiDB:PTTG_29045"/>
<reference evidence="4" key="1">
    <citation type="submission" date="2009-11" db="EMBL/GenBank/DDBJ databases">
        <authorList>
            <consortium name="The Broad Institute Genome Sequencing Platform"/>
            <person name="Ward D."/>
            <person name="Feldgarden M."/>
            <person name="Earl A."/>
            <person name="Young S.K."/>
            <person name="Zeng Q."/>
            <person name="Koehrsen M."/>
            <person name="Alvarado L."/>
            <person name="Berlin A."/>
            <person name="Bochicchio J."/>
            <person name="Borenstein D."/>
            <person name="Chapman S.B."/>
            <person name="Chen Z."/>
            <person name="Engels R."/>
            <person name="Freedman E."/>
            <person name="Gellesch M."/>
            <person name="Goldberg J."/>
            <person name="Griggs A."/>
            <person name="Gujja S."/>
            <person name="Heilman E."/>
            <person name="Heiman D."/>
            <person name="Hepburn T."/>
            <person name="Howarth C."/>
            <person name="Jen D."/>
            <person name="Larson L."/>
            <person name="Lewis B."/>
            <person name="Mehta T."/>
            <person name="Park D."/>
            <person name="Pearson M."/>
            <person name="Roberts A."/>
            <person name="Saif S."/>
            <person name="Shea T."/>
            <person name="Shenoy N."/>
            <person name="Sisk P."/>
            <person name="Stolte C."/>
            <person name="Sykes S."/>
            <person name="Thomson T."/>
            <person name="Walk T."/>
            <person name="White J."/>
            <person name="Yandava C."/>
            <person name="Izard J."/>
            <person name="Baranova O.V."/>
            <person name="Blanton J.M."/>
            <person name="Tanner A.C."/>
            <person name="Dewhirst F.E."/>
            <person name="Haas B."/>
            <person name="Nusbaum C."/>
            <person name="Birren B."/>
        </authorList>
    </citation>
    <scope>NUCLEOTIDE SEQUENCE [LARGE SCALE GENOMIC DNA]</scope>
    <source>
        <strain evidence="4">1-1 BBBD Race 1</strain>
    </source>
</reference>
<dbReference type="InterPro" id="IPR013087">
    <property type="entry name" value="Znf_C2H2_type"/>
</dbReference>
<keyword evidence="1" id="KW-0863">Zinc-finger</keyword>
<name>A0A180G6Q2_PUCT1</name>
<keyword evidence="6" id="KW-1185">Reference proteome</keyword>
<evidence type="ECO:0000259" key="3">
    <source>
        <dbReference type="PROSITE" id="PS50157"/>
    </source>
</evidence>
<dbReference type="STRING" id="630390.A0A180G6Q2"/>
<protein>
    <recommendedName>
        <fullName evidence="3">C2H2-type domain-containing protein</fullName>
    </recommendedName>
</protein>
<feature type="region of interest" description="Disordered" evidence="2">
    <location>
        <begin position="165"/>
        <end position="193"/>
    </location>
</feature>
<dbReference type="OrthoDB" id="2505903at2759"/>
<dbReference type="SUPFAM" id="SSF57667">
    <property type="entry name" value="beta-beta-alpha zinc fingers"/>
    <property type="match status" value="1"/>
</dbReference>
<feature type="compositionally biased region" description="Basic residues" evidence="2">
    <location>
        <begin position="35"/>
        <end position="50"/>
    </location>
</feature>
<dbReference type="GO" id="GO:0008270">
    <property type="term" value="F:zinc ion binding"/>
    <property type="evidence" value="ECO:0007669"/>
    <property type="project" value="UniProtKB-KW"/>
</dbReference>
<dbReference type="PROSITE" id="PS50157">
    <property type="entry name" value="ZINC_FINGER_C2H2_2"/>
    <property type="match status" value="2"/>
</dbReference>
<keyword evidence="1" id="KW-0479">Metal-binding</keyword>
<proteinExistence type="predicted"/>
<evidence type="ECO:0000313" key="5">
    <source>
        <dbReference type="EnsemblFungi" id="PTTG_29045-t43_1-p1"/>
    </source>
</evidence>
<keyword evidence="1" id="KW-0862">Zinc</keyword>
<feature type="compositionally biased region" description="Low complexity" evidence="2">
    <location>
        <begin position="104"/>
        <end position="133"/>
    </location>
</feature>
<evidence type="ECO:0000313" key="4">
    <source>
        <dbReference type="EMBL" id="OAV88377.1"/>
    </source>
</evidence>
<feature type="domain" description="C2H2-type" evidence="3">
    <location>
        <begin position="410"/>
        <end position="438"/>
    </location>
</feature>
<feature type="region of interest" description="Disordered" evidence="2">
    <location>
        <begin position="358"/>
        <end position="402"/>
    </location>
</feature>
<reference evidence="5 6" key="3">
    <citation type="journal article" date="2017" name="G3 (Bethesda)">
        <title>Comparative analysis highlights variable genome content of wheat rusts and divergence of the mating loci.</title>
        <authorList>
            <person name="Cuomo C.A."/>
            <person name="Bakkeren G."/>
            <person name="Khalil H.B."/>
            <person name="Panwar V."/>
            <person name="Joly D."/>
            <person name="Linning R."/>
            <person name="Sakthikumar S."/>
            <person name="Song X."/>
            <person name="Adiconis X."/>
            <person name="Fan L."/>
            <person name="Goldberg J.M."/>
            <person name="Levin J.Z."/>
            <person name="Young S."/>
            <person name="Zeng Q."/>
            <person name="Anikster Y."/>
            <person name="Bruce M."/>
            <person name="Wang M."/>
            <person name="Yin C."/>
            <person name="McCallum B."/>
            <person name="Szabo L.J."/>
            <person name="Hulbert S."/>
            <person name="Chen X."/>
            <person name="Fellers J.P."/>
        </authorList>
    </citation>
    <scope>NUCLEOTIDE SEQUENCE</scope>
    <source>
        <strain evidence="6">Isolate 1-1 / race 1 (BBBD)</strain>
        <strain evidence="5">isolate 1-1 / race 1 (BBBD)</strain>
    </source>
</reference>
<dbReference type="Gene3D" id="3.30.160.60">
    <property type="entry name" value="Classic Zinc Finger"/>
    <property type="match status" value="2"/>
</dbReference>
<dbReference type="PROSITE" id="PS00028">
    <property type="entry name" value="ZINC_FINGER_C2H2_1"/>
    <property type="match status" value="2"/>
</dbReference>
<sequence length="468" mass="52282">MSDHLTLHPWQNNMQSFGLTNPALVASSNPDEDHHHHHHHHHQHAYHQHHQSQSQQNYQYPFGQPDLNCSSNPNQLPLDPPPPLLGYEFQVPINLFSNQPLPSFSPGSASSCRSSSSSNHSLFNSHQQHQQLSANHPHSPPPLHASYLTNSLELTQTVSSKGLDRSSLLGCHSRDSRSGSVSSEPNSNWQVPQAFDIPTDSFELLRWGGGEESHWELPRFGDDRGHERSRSEGDIVPSSRFQPAVDQSLESTFDLSGTGTCDFTAAGHGNQTEVNEPGRRKNVARMGWPGEDQEAEEENDRFDPTRSKFVLDTLPSTDHKINNGLQPICSVTTEGPVLASFALPPDNNQHDVRMLSTDDEPLSTARASDFKTTTTGSKTAKPASNKKTPNRNPRVGNNGGRCRRLAPANRECPHCGAKFTRNDRLNYHIDSIHEHKEPKFKCDIGNCSRAFRQRSDLVRHSRHVHHKI</sequence>
<dbReference type="EMBL" id="ADAS02000180">
    <property type="protein sequence ID" value="OAV88377.1"/>
    <property type="molecule type" value="Genomic_DNA"/>
</dbReference>
<feature type="domain" description="C2H2-type" evidence="3">
    <location>
        <begin position="440"/>
        <end position="468"/>
    </location>
</feature>
<gene>
    <name evidence="4" type="ORF">PTTG_29045</name>
</gene>